<evidence type="ECO:0000313" key="2">
    <source>
        <dbReference type="EMBL" id="GIM90350.1"/>
    </source>
</evidence>
<dbReference type="EMBL" id="BOQN01000027">
    <property type="protein sequence ID" value="GIM90350.1"/>
    <property type="molecule type" value="Genomic_DNA"/>
</dbReference>
<reference evidence="2 3" key="1">
    <citation type="submission" date="2021-03" db="EMBL/GenBank/DDBJ databases">
        <title>Whole genome shotgun sequence of Actinoplanes toevensis NBRC 105298.</title>
        <authorList>
            <person name="Komaki H."/>
            <person name="Tamura T."/>
        </authorList>
    </citation>
    <scope>NUCLEOTIDE SEQUENCE [LARGE SCALE GENOMIC DNA]</scope>
    <source>
        <strain evidence="2 3">NBRC 105298</strain>
    </source>
</reference>
<keyword evidence="3" id="KW-1185">Reference proteome</keyword>
<gene>
    <name evidence="2" type="ORF">Ato02nite_021430</name>
</gene>
<feature type="region of interest" description="Disordered" evidence="1">
    <location>
        <begin position="1"/>
        <end position="20"/>
    </location>
</feature>
<dbReference type="AlphaFoldDB" id="A0A919W3B3"/>
<comment type="caution">
    <text evidence="2">The sequence shown here is derived from an EMBL/GenBank/DDBJ whole genome shotgun (WGS) entry which is preliminary data.</text>
</comment>
<sequence>MNGPNERQFGVNGPYHRRYPDPHEWASNGGSFGSWAAEMTRVRVNELSWEAAGEQVAEEIEHVLAGDAPMPPPCEPKRRMRRGEPGE</sequence>
<evidence type="ECO:0000256" key="1">
    <source>
        <dbReference type="SAM" id="MobiDB-lite"/>
    </source>
</evidence>
<organism evidence="2 3">
    <name type="scientific">Paractinoplanes toevensis</name>
    <dbReference type="NCBI Taxonomy" id="571911"/>
    <lineage>
        <taxon>Bacteria</taxon>
        <taxon>Bacillati</taxon>
        <taxon>Actinomycetota</taxon>
        <taxon>Actinomycetes</taxon>
        <taxon>Micromonosporales</taxon>
        <taxon>Micromonosporaceae</taxon>
        <taxon>Paractinoplanes</taxon>
    </lineage>
</organism>
<proteinExistence type="predicted"/>
<dbReference type="Proteomes" id="UP000677082">
    <property type="component" value="Unassembled WGS sequence"/>
</dbReference>
<evidence type="ECO:0000313" key="3">
    <source>
        <dbReference type="Proteomes" id="UP000677082"/>
    </source>
</evidence>
<feature type="region of interest" description="Disordered" evidence="1">
    <location>
        <begin position="65"/>
        <end position="87"/>
    </location>
</feature>
<protein>
    <submittedName>
        <fullName evidence="2">Uncharacterized protein</fullName>
    </submittedName>
</protein>
<accession>A0A919W3B3</accession>
<dbReference type="RefSeq" id="WP_213006286.1">
    <property type="nucleotide sequence ID" value="NZ_BOQN01000027.1"/>
</dbReference>
<name>A0A919W3B3_9ACTN</name>